<evidence type="ECO:0000313" key="4">
    <source>
        <dbReference type="Proteomes" id="UP000799421"/>
    </source>
</evidence>
<organism evidence="3 4">
    <name type="scientific">Piedraia hortae CBS 480.64</name>
    <dbReference type="NCBI Taxonomy" id="1314780"/>
    <lineage>
        <taxon>Eukaryota</taxon>
        <taxon>Fungi</taxon>
        <taxon>Dikarya</taxon>
        <taxon>Ascomycota</taxon>
        <taxon>Pezizomycotina</taxon>
        <taxon>Dothideomycetes</taxon>
        <taxon>Dothideomycetidae</taxon>
        <taxon>Capnodiales</taxon>
        <taxon>Piedraiaceae</taxon>
        <taxon>Piedraia</taxon>
    </lineage>
</organism>
<sequence length="161" mass="18493">MIFFSIFFAFLFFVLRCWIFHRCNLSSDPEVGIEELRPSQQLREEEVEGAFLPARPIRVHVQEDDNSADRVGIGEIWDELDSPGSQRRPIGQGQLTQQELLTEPRGRSLTQPPPAYGRWRNSVRVDPKYLHWKAVEVTETGTDAGNLPSPRYEDAVRNGVR</sequence>
<feature type="region of interest" description="Disordered" evidence="1">
    <location>
        <begin position="141"/>
        <end position="161"/>
    </location>
</feature>
<dbReference type="Proteomes" id="UP000799421">
    <property type="component" value="Unassembled WGS sequence"/>
</dbReference>
<gene>
    <name evidence="3" type="ORF">K470DRAFT_34143</name>
</gene>
<evidence type="ECO:0000256" key="1">
    <source>
        <dbReference type="SAM" id="MobiDB-lite"/>
    </source>
</evidence>
<feature type="compositionally biased region" description="Low complexity" evidence="1">
    <location>
        <begin position="91"/>
        <end position="103"/>
    </location>
</feature>
<keyword evidence="4" id="KW-1185">Reference proteome</keyword>
<accession>A0A6A7C227</accession>
<feature type="signal peptide" evidence="2">
    <location>
        <begin position="1"/>
        <end position="19"/>
    </location>
</feature>
<protein>
    <submittedName>
        <fullName evidence="3">Uncharacterized protein</fullName>
    </submittedName>
</protein>
<dbReference type="OrthoDB" id="5417811at2759"/>
<dbReference type="AlphaFoldDB" id="A0A6A7C227"/>
<dbReference type="EMBL" id="MU005971">
    <property type="protein sequence ID" value="KAF2861636.1"/>
    <property type="molecule type" value="Genomic_DNA"/>
</dbReference>
<name>A0A6A7C227_9PEZI</name>
<feature type="chain" id="PRO_5025643943" evidence="2">
    <location>
        <begin position="20"/>
        <end position="161"/>
    </location>
</feature>
<evidence type="ECO:0000256" key="2">
    <source>
        <dbReference type="SAM" id="SignalP"/>
    </source>
</evidence>
<evidence type="ECO:0000313" key="3">
    <source>
        <dbReference type="EMBL" id="KAF2861636.1"/>
    </source>
</evidence>
<proteinExistence type="predicted"/>
<keyword evidence="2" id="KW-0732">Signal</keyword>
<feature type="region of interest" description="Disordered" evidence="1">
    <location>
        <begin position="80"/>
        <end position="120"/>
    </location>
</feature>
<feature type="compositionally biased region" description="Basic and acidic residues" evidence="1">
    <location>
        <begin position="151"/>
        <end position="161"/>
    </location>
</feature>
<reference evidence="3" key="1">
    <citation type="journal article" date="2020" name="Stud. Mycol.">
        <title>101 Dothideomycetes genomes: a test case for predicting lifestyles and emergence of pathogens.</title>
        <authorList>
            <person name="Haridas S."/>
            <person name="Albert R."/>
            <person name="Binder M."/>
            <person name="Bloem J."/>
            <person name="Labutti K."/>
            <person name="Salamov A."/>
            <person name="Andreopoulos B."/>
            <person name="Baker S."/>
            <person name="Barry K."/>
            <person name="Bills G."/>
            <person name="Bluhm B."/>
            <person name="Cannon C."/>
            <person name="Castanera R."/>
            <person name="Culley D."/>
            <person name="Daum C."/>
            <person name="Ezra D."/>
            <person name="Gonzalez J."/>
            <person name="Henrissat B."/>
            <person name="Kuo A."/>
            <person name="Liang C."/>
            <person name="Lipzen A."/>
            <person name="Lutzoni F."/>
            <person name="Magnuson J."/>
            <person name="Mondo S."/>
            <person name="Nolan M."/>
            <person name="Ohm R."/>
            <person name="Pangilinan J."/>
            <person name="Park H.-J."/>
            <person name="Ramirez L."/>
            <person name="Alfaro M."/>
            <person name="Sun H."/>
            <person name="Tritt A."/>
            <person name="Yoshinaga Y."/>
            <person name="Zwiers L.-H."/>
            <person name="Turgeon B."/>
            <person name="Goodwin S."/>
            <person name="Spatafora J."/>
            <person name="Crous P."/>
            <person name="Grigoriev I."/>
        </authorList>
    </citation>
    <scope>NUCLEOTIDE SEQUENCE</scope>
    <source>
        <strain evidence="3">CBS 480.64</strain>
    </source>
</reference>